<dbReference type="STRING" id="1628148.BI198_14870"/>
<feature type="transmembrane region" description="Helical" evidence="6">
    <location>
        <begin position="101"/>
        <end position="124"/>
    </location>
</feature>
<evidence type="ECO:0000256" key="6">
    <source>
        <dbReference type="SAM" id="Phobius"/>
    </source>
</evidence>
<keyword evidence="4 6" id="KW-1133">Transmembrane helix</keyword>
<evidence type="ECO:0000256" key="1">
    <source>
        <dbReference type="ARBA" id="ARBA00004651"/>
    </source>
</evidence>
<evidence type="ECO:0000313" key="9">
    <source>
        <dbReference type="Proteomes" id="UP000242258"/>
    </source>
</evidence>
<dbReference type="GO" id="GO:0005886">
    <property type="term" value="C:plasma membrane"/>
    <property type="evidence" value="ECO:0007669"/>
    <property type="project" value="UniProtKB-SubCell"/>
</dbReference>
<feature type="transmembrane region" description="Helical" evidence="6">
    <location>
        <begin position="78"/>
        <end position="95"/>
    </location>
</feature>
<feature type="transmembrane region" description="Helical" evidence="6">
    <location>
        <begin position="361"/>
        <end position="379"/>
    </location>
</feature>
<comment type="subcellular location">
    <subcellularLocation>
        <location evidence="1">Cell membrane</location>
        <topology evidence="1">Multi-pass membrane protein</topology>
    </subcellularLocation>
</comment>
<dbReference type="Gene3D" id="1.20.1250.20">
    <property type="entry name" value="MFS general substrate transporter like domains"/>
    <property type="match status" value="1"/>
</dbReference>
<feature type="transmembrane region" description="Helical" evidence="6">
    <location>
        <begin position="237"/>
        <end position="260"/>
    </location>
</feature>
<feature type="transmembrane region" description="Helical" evidence="6">
    <location>
        <begin position="299"/>
        <end position="317"/>
    </location>
</feature>
<sequence length="384" mass="41194">MSSKEQKFSWFIFSLMASVTFMAILSELAPSGILPQMSEGLGVDAAQIGFLVGIYALASAVFTIPLISATLAFNRKTLLLWLLIGFAISNIIVGLSSSYSVIVFCRIIGGVCAGILWPMIAAYGTRLVPKHLHGRAITVIMAGATLGISAGLPIMTAIGNMFSWRAEFIGLGLLIALIALLSYLFLPSLDGERLCKTNSPFTLLKMPAVQIILALTFLAVIAHYAVYTYISLLVAKIAFWGGIELALAIFGVGSVVSVVVSARYIDQYLRVLIISMLAVGAIAMAMFLLFHAITGLTHFAFFLWGLAFGPVVTMFQAAISKQVESAKDVATSIQSSAFNFSIMIASYFGGLLLSYGSAMAVVYLALGLFIPAIFIAFWAKRSLR</sequence>
<feature type="transmembrane region" description="Helical" evidence="6">
    <location>
        <begin position="207"/>
        <end position="225"/>
    </location>
</feature>
<comment type="caution">
    <text evidence="8">The sequence shown here is derived from an EMBL/GenBank/DDBJ whole genome shotgun (WGS) entry which is preliminary data.</text>
</comment>
<dbReference type="SUPFAM" id="SSF103473">
    <property type="entry name" value="MFS general substrate transporter"/>
    <property type="match status" value="1"/>
</dbReference>
<dbReference type="InterPro" id="IPR020846">
    <property type="entry name" value="MFS_dom"/>
</dbReference>
<dbReference type="RefSeq" id="WP_070050254.1">
    <property type="nucleotide sequence ID" value="NZ_CBCSDO010000002.1"/>
</dbReference>
<feature type="transmembrane region" description="Helical" evidence="6">
    <location>
        <begin position="272"/>
        <end position="293"/>
    </location>
</feature>
<keyword evidence="5 6" id="KW-0472">Membrane</keyword>
<feature type="transmembrane region" description="Helical" evidence="6">
    <location>
        <begin position="337"/>
        <end position="355"/>
    </location>
</feature>
<evidence type="ECO:0000313" key="8">
    <source>
        <dbReference type="EMBL" id="OEY70700.1"/>
    </source>
</evidence>
<protein>
    <submittedName>
        <fullName evidence="8">MFS transporter</fullName>
    </submittedName>
</protein>
<gene>
    <name evidence="8" type="ORF">BI198_14870</name>
</gene>
<dbReference type="PROSITE" id="PS50850">
    <property type="entry name" value="MFS"/>
    <property type="match status" value="1"/>
</dbReference>
<feature type="transmembrane region" description="Helical" evidence="6">
    <location>
        <begin position="7"/>
        <end position="25"/>
    </location>
</feature>
<organism evidence="8 9">
    <name type="scientific">Rheinheimera salexigens</name>
    <dbReference type="NCBI Taxonomy" id="1628148"/>
    <lineage>
        <taxon>Bacteria</taxon>
        <taxon>Pseudomonadati</taxon>
        <taxon>Pseudomonadota</taxon>
        <taxon>Gammaproteobacteria</taxon>
        <taxon>Chromatiales</taxon>
        <taxon>Chromatiaceae</taxon>
        <taxon>Rheinheimera</taxon>
    </lineage>
</organism>
<dbReference type="InterPro" id="IPR050189">
    <property type="entry name" value="MFS_Efflux_Transporters"/>
</dbReference>
<feature type="transmembrane region" description="Helical" evidence="6">
    <location>
        <begin position="45"/>
        <end position="66"/>
    </location>
</feature>
<dbReference type="Pfam" id="PF07690">
    <property type="entry name" value="MFS_1"/>
    <property type="match status" value="1"/>
</dbReference>
<keyword evidence="3 6" id="KW-0812">Transmembrane</keyword>
<keyword evidence="2" id="KW-1003">Cell membrane</keyword>
<accession>A0A1E7Q994</accession>
<keyword evidence="9" id="KW-1185">Reference proteome</keyword>
<dbReference type="PANTHER" id="PTHR43124:SF3">
    <property type="entry name" value="CHLORAMPHENICOL EFFLUX PUMP RV0191"/>
    <property type="match status" value="1"/>
</dbReference>
<dbReference type="AlphaFoldDB" id="A0A1E7Q994"/>
<name>A0A1E7Q994_9GAMM</name>
<dbReference type="Proteomes" id="UP000242258">
    <property type="component" value="Unassembled WGS sequence"/>
</dbReference>
<feature type="transmembrane region" description="Helical" evidence="6">
    <location>
        <begin position="136"/>
        <end position="162"/>
    </location>
</feature>
<feature type="domain" description="Major facilitator superfamily (MFS) profile" evidence="7">
    <location>
        <begin position="12"/>
        <end position="383"/>
    </location>
</feature>
<evidence type="ECO:0000256" key="2">
    <source>
        <dbReference type="ARBA" id="ARBA00022475"/>
    </source>
</evidence>
<reference evidence="9" key="1">
    <citation type="submission" date="2016-09" db="EMBL/GenBank/DDBJ databases">
        <authorList>
            <person name="Wan X."/>
            <person name="Hou S."/>
        </authorList>
    </citation>
    <scope>NUCLEOTIDE SEQUENCE [LARGE SCALE GENOMIC DNA]</scope>
    <source>
        <strain evidence="9">KH87</strain>
    </source>
</reference>
<evidence type="ECO:0000256" key="5">
    <source>
        <dbReference type="ARBA" id="ARBA00023136"/>
    </source>
</evidence>
<evidence type="ECO:0000259" key="7">
    <source>
        <dbReference type="PROSITE" id="PS50850"/>
    </source>
</evidence>
<dbReference type="GO" id="GO:0022857">
    <property type="term" value="F:transmembrane transporter activity"/>
    <property type="evidence" value="ECO:0007669"/>
    <property type="project" value="InterPro"/>
</dbReference>
<evidence type="ECO:0000256" key="4">
    <source>
        <dbReference type="ARBA" id="ARBA00022989"/>
    </source>
</evidence>
<dbReference type="InterPro" id="IPR036259">
    <property type="entry name" value="MFS_trans_sf"/>
</dbReference>
<dbReference type="InterPro" id="IPR011701">
    <property type="entry name" value="MFS"/>
</dbReference>
<dbReference type="CDD" id="cd17324">
    <property type="entry name" value="MFS_NepI_like"/>
    <property type="match status" value="1"/>
</dbReference>
<dbReference type="PANTHER" id="PTHR43124">
    <property type="entry name" value="PURINE EFFLUX PUMP PBUE"/>
    <property type="match status" value="1"/>
</dbReference>
<dbReference type="EMBL" id="MKEK01000001">
    <property type="protein sequence ID" value="OEY70700.1"/>
    <property type="molecule type" value="Genomic_DNA"/>
</dbReference>
<proteinExistence type="predicted"/>
<feature type="transmembrane region" description="Helical" evidence="6">
    <location>
        <begin position="168"/>
        <end position="186"/>
    </location>
</feature>
<evidence type="ECO:0000256" key="3">
    <source>
        <dbReference type="ARBA" id="ARBA00022692"/>
    </source>
</evidence>